<comment type="subcellular location">
    <subcellularLocation>
        <location evidence="1">Cell membrane</location>
        <topology evidence="1">Single-pass type I membrane protein</topology>
    </subcellularLocation>
</comment>
<name>A0A0B2VWY2_TOXCA</name>
<gene>
    <name evidence="10" type="primary">cut-1</name>
    <name evidence="10" type="ORF">Tcan_05582</name>
</gene>
<evidence type="ECO:0000256" key="5">
    <source>
        <dbReference type="ARBA" id="ARBA00022729"/>
    </source>
</evidence>
<dbReference type="Pfam" id="PF25301">
    <property type="entry name" value="CUT_C"/>
    <property type="match status" value="1"/>
</dbReference>
<evidence type="ECO:0000256" key="8">
    <source>
        <dbReference type="SAM" id="Phobius"/>
    </source>
</evidence>
<keyword evidence="4 8" id="KW-0812">Transmembrane</keyword>
<reference evidence="10 11" key="1">
    <citation type="submission" date="2014-11" db="EMBL/GenBank/DDBJ databases">
        <title>Genetic blueprint of the zoonotic pathogen Toxocara canis.</title>
        <authorList>
            <person name="Zhu X.-Q."/>
            <person name="Korhonen P.K."/>
            <person name="Cai H."/>
            <person name="Young N.D."/>
            <person name="Nejsum P."/>
            <person name="von Samson-Himmelstjerna G."/>
            <person name="Boag P.R."/>
            <person name="Tan P."/>
            <person name="Li Q."/>
            <person name="Min J."/>
            <person name="Yang Y."/>
            <person name="Wang X."/>
            <person name="Fang X."/>
            <person name="Hall R.S."/>
            <person name="Hofmann A."/>
            <person name="Sternberg P.W."/>
            <person name="Jex A.R."/>
            <person name="Gasser R.B."/>
        </authorList>
    </citation>
    <scope>NUCLEOTIDE SEQUENCE [LARGE SCALE GENOMIC DNA]</scope>
    <source>
        <strain evidence="10">PN_DK_2014</strain>
    </source>
</reference>
<dbReference type="GO" id="GO:0005886">
    <property type="term" value="C:plasma membrane"/>
    <property type="evidence" value="ECO:0007669"/>
    <property type="project" value="UniProtKB-SubCell"/>
</dbReference>
<keyword evidence="2" id="KW-0193">Cuticle</keyword>
<dbReference type="OMA" id="QMVYHKW"/>
<evidence type="ECO:0000256" key="6">
    <source>
        <dbReference type="ARBA" id="ARBA00022989"/>
    </source>
</evidence>
<proteinExistence type="predicted"/>
<sequence length="399" mass="45533">MNELHELPHAASPYYSTVELKNEEGVQNTVCGFVDNGILGDPYVDCGDNFIEVRFDTRNTFKGLVFVEDHLTEPECRSAPVEEVGERGRNASLRLGFKGCGVERRRSKDPRGIFIVVSLIVAFHPEFLTKIDRVYVVQCFYMEMEKILEKEIQIKMNPPVLQTEQVPMPVCRYEVLDGSPTGPPIFYAVIGQMVYHKWSCEASTENQFCMIVHSCYVDDGNGDRVQLIDEKGCARDKYLLQNLEYISDLMVGKEAHVYKYADRQSMFFDCQITLTIKEPNQDYCEIPSCPDPPRRRRSDGIAIDQPYLAQSTEHDPNVNSAIDPIINNSTFEVEKSFVIRKEQIERIGWLESNFDLYSDNICMSSFGLGTVAMINLLMMSTSAVFFYSAYKHATDKLQV</sequence>
<dbReference type="GO" id="GO:0042302">
    <property type="term" value="F:structural constituent of cuticle"/>
    <property type="evidence" value="ECO:0007669"/>
    <property type="project" value="UniProtKB-KW"/>
</dbReference>
<dbReference type="Pfam" id="PF25057">
    <property type="entry name" value="CUT_N"/>
    <property type="match status" value="1"/>
</dbReference>
<keyword evidence="11" id="KW-1185">Reference proteome</keyword>
<dbReference type="Proteomes" id="UP000031036">
    <property type="component" value="Unassembled WGS sequence"/>
</dbReference>
<dbReference type="OrthoDB" id="6139674at2759"/>
<keyword evidence="7 8" id="KW-0472">Membrane</keyword>
<evidence type="ECO:0000256" key="7">
    <source>
        <dbReference type="ARBA" id="ARBA00023136"/>
    </source>
</evidence>
<dbReference type="EMBL" id="JPKZ01000641">
    <property type="protein sequence ID" value="KHN86168.1"/>
    <property type="molecule type" value="Genomic_DNA"/>
</dbReference>
<keyword evidence="5" id="KW-0732">Signal</keyword>
<dbReference type="InterPro" id="IPR056953">
    <property type="entry name" value="CUT_N"/>
</dbReference>
<dbReference type="AlphaFoldDB" id="A0A0B2VWY2"/>
<dbReference type="PANTHER" id="PTHR22907:SF11">
    <property type="entry name" value="CUTICLIN-5"/>
    <property type="match status" value="1"/>
</dbReference>
<dbReference type="PANTHER" id="PTHR22907">
    <property type="entry name" value="GH04558P"/>
    <property type="match status" value="1"/>
</dbReference>
<dbReference type="InterPro" id="IPR001507">
    <property type="entry name" value="ZP_dom"/>
</dbReference>
<dbReference type="PROSITE" id="PS51034">
    <property type="entry name" value="ZP_2"/>
    <property type="match status" value="1"/>
</dbReference>
<dbReference type="InterPro" id="IPR051962">
    <property type="entry name" value="Cuticlin"/>
</dbReference>
<evidence type="ECO:0000256" key="2">
    <source>
        <dbReference type="ARBA" id="ARBA00022460"/>
    </source>
</evidence>
<evidence type="ECO:0000259" key="9">
    <source>
        <dbReference type="PROSITE" id="PS51034"/>
    </source>
</evidence>
<dbReference type="Gene3D" id="2.60.40.4100">
    <property type="entry name" value="Zona pellucida, ZP-C domain"/>
    <property type="match status" value="1"/>
</dbReference>
<dbReference type="InterPro" id="IPR042235">
    <property type="entry name" value="ZP-C_dom"/>
</dbReference>
<evidence type="ECO:0000313" key="11">
    <source>
        <dbReference type="Proteomes" id="UP000031036"/>
    </source>
</evidence>
<dbReference type="SMART" id="SM00241">
    <property type="entry name" value="ZP"/>
    <property type="match status" value="1"/>
</dbReference>
<dbReference type="STRING" id="6265.A0A0B2VWY2"/>
<accession>A0A0B2VWY2</accession>
<organism evidence="10 11">
    <name type="scientific">Toxocara canis</name>
    <name type="common">Canine roundworm</name>
    <dbReference type="NCBI Taxonomy" id="6265"/>
    <lineage>
        <taxon>Eukaryota</taxon>
        <taxon>Metazoa</taxon>
        <taxon>Ecdysozoa</taxon>
        <taxon>Nematoda</taxon>
        <taxon>Chromadorea</taxon>
        <taxon>Rhabditida</taxon>
        <taxon>Spirurina</taxon>
        <taxon>Ascaridomorpha</taxon>
        <taxon>Ascaridoidea</taxon>
        <taxon>Toxocaridae</taxon>
        <taxon>Toxocara</taxon>
    </lineage>
</organism>
<evidence type="ECO:0000256" key="1">
    <source>
        <dbReference type="ARBA" id="ARBA00004251"/>
    </source>
</evidence>
<evidence type="ECO:0000256" key="3">
    <source>
        <dbReference type="ARBA" id="ARBA00022475"/>
    </source>
</evidence>
<feature type="transmembrane region" description="Helical" evidence="8">
    <location>
        <begin position="366"/>
        <end position="390"/>
    </location>
</feature>
<dbReference type="InterPro" id="IPR057475">
    <property type="entry name" value="CUT_C"/>
</dbReference>
<keyword evidence="3" id="KW-1003">Cell membrane</keyword>
<evidence type="ECO:0000313" key="10">
    <source>
        <dbReference type="EMBL" id="KHN86168.1"/>
    </source>
</evidence>
<comment type="caution">
    <text evidence="10">The sequence shown here is derived from an EMBL/GenBank/DDBJ whole genome shotgun (WGS) entry which is preliminary data.</text>
</comment>
<keyword evidence="6 8" id="KW-1133">Transmembrane helix</keyword>
<evidence type="ECO:0000256" key="4">
    <source>
        <dbReference type="ARBA" id="ARBA00022692"/>
    </source>
</evidence>
<feature type="domain" description="ZP" evidence="9">
    <location>
        <begin position="45"/>
        <end position="291"/>
    </location>
</feature>
<protein>
    <submittedName>
        <fullName evidence="10">Cuticlin-1</fullName>
    </submittedName>
</protein>